<organism evidence="2 3">
    <name type="scientific">Lyophyllum shimeji</name>
    <name type="common">Hon-shimeji</name>
    <name type="synonym">Tricholoma shimeji</name>
    <dbReference type="NCBI Taxonomy" id="47721"/>
    <lineage>
        <taxon>Eukaryota</taxon>
        <taxon>Fungi</taxon>
        <taxon>Dikarya</taxon>
        <taxon>Basidiomycota</taxon>
        <taxon>Agaricomycotina</taxon>
        <taxon>Agaricomycetes</taxon>
        <taxon>Agaricomycetidae</taxon>
        <taxon>Agaricales</taxon>
        <taxon>Tricholomatineae</taxon>
        <taxon>Lyophyllaceae</taxon>
        <taxon>Lyophyllum</taxon>
    </lineage>
</organism>
<protein>
    <recommendedName>
        <fullName evidence="1">DUF6593 domain-containing protein</fullName>
    </recommendedName>
</protein>
<reference evidence="2" key="1">
    <citation type="submission" date="2022-07" db="EMBL/GenBank/DDBJ databases">
        <title>The genome of Lyophyllum shimeji provides insight into the initial evolution of ectomycorrhizal fungal genome.</title>
        <authorList>
            <person name="Kobayashi Y."/>
            <person name="Shibata T."/>
            <person name="Hirakawa H."/>
            <person name="Shigenobu S."/>
            <person name="Nishiyama T."/>
            <person name="Yamada A."/>
            <person name="Hasebe M."/>
            <person name="Kawaguchi M."/>
        </authorList>
    </citation>
    <scope>NUCLEOTIDE SEQUENCE</scope>
    <source>
        <strain evidence="2">AT787</strain>
    </source>
</reference>
<proteinExistence type="predicted"/>
<dbReference type="OrthoDB" id="3360976at2759"/>
<name>A0A9P3PHN7_LYOSH</name>
<evidence type="ECO:0000259" key="1">
    <source>
        <dbReference type="Pfam" id="PF20236"/>
    </source>
</evidence>
<sequence>MHLYLSTPSPLNATFTNEDGQVMYKVDTPMAVGTRTSTISCVVPNDIPQQQSDSSAAEESMKDRFAHLAQVEHNVVGSSVLRFGGKEILTKEYFRKEGWGAYGRHRVFTASDGREYKWLLQTFTPKLIVNDESKGVVAKFHRRNLGIIGKPRPRSLEIFPAGEHMVQEILVTFVYVEKIRKDRENAAR</sequence>
<feature type="domain" description="DUF6593" evidence="1">
    <location>
        <begin position="9"/>
        <end position="182"/>
    </location>
</feature>
<accession>A0A9P3PHN7</accession>
<evidence type="ECO:0000313" key="3">
    <source>
        <dbReference type="Proteomes" id="UP001063166"/>
    </source>
</evidence>
<gene>
    <name evidence="2" type="ORF">LshimejAT787_0212240</name>
</gene>
<dbReference type="EMBL" id="BRPK01000002">
    <property type="protein sequence ID" value="GLB35659.1"/>
    <property type="molecule type" value="Genomic_DNA"/>
</dbReference>
<evidence type="ECO:0000313" key="2">
    <source>
        <dbReference type="EMBL" id="GLB35659.1"/>
    </source>
</evidence>
<comment type="caution">
    <text evidence="2">The sequence shown here is derived from an EMBL/GenBank/DDBJ whole genome shotgun (WGS) entry which is preliminary data.</text>
</comment>
<dbReference type="AlphaFoldDB" id="A0A9P3PHN7"/>
<dbReference type="InterPro" id="IPR046528">
    <property type="entry name" value="DUF6593"/>
</dbReference>
<dbReference type="Proteomes" id="UP001063166">
    <property type="component" value="Unassembled WGS sequence"/>
</dbReference>
<dbReference type="Pfam" id="PF20236">
    <property type="entry name" value="DUF6593"/>
    <property type="match status" value="1"/>
</dbReference>
<keyword evidence="3" id="KW-1185">Reference proteome</keyword>